<accession>A0A7R9W2P9</accession>
<proteinExistence type="predicted"/>
<evidence type="ECO:0000313" key="1">
    <source>
        <dbReference type="EMBL" id="CAD8311517.1"/>
    </source>
</evidence>
<sequence>MKFGGPPRRLFPAPPSTLEAVLIIQKIIVGTMPSAVSSASVLPLFLLPPSMNCFRHCSCCHCDLDPPFLLPLHKDSGLVPALGTTPSLRCCWTETAPLSLLLCPGSIRIQLRRTLQRHRRRLGSVCIFLPLLQLKVGRERRPAVRITAREVYDTWELGCGCSDADDANEDDTGHFLSCSFFPSSSLSSSSFLDQA</sequence>
<dbReference type="AlphaFoldDB" id="A0A7R9W2P9"/>
<organism evidence="1">
    <name type="scientific">Pseudictyota dubia</name>
    <dbReference type="NCBI Taxonomy" id="2749911"/>
    <lineage>
        <taxon>Eukaryota</taxon>
        <taxon>Sar</taxon>
        <taxon>Stramenopiles</taxon>
        <taxon>Ochrophyta</taxon>
        <taxon>Bacillariophyta</taxon>
        <taxon>Mediophyceae</taxon>
        <taxon>Biddulphiophycidae</taxon>
        <taxon>Eupodiscales</taxon>
        <taxon>Odontellaceae</taxon>
        <taxon>Pseudictyota</taxon>
    </lineage>
</organism>
<gene>
    <name evidence="1" type="ORF">TDUB1175_LOCUS10315</name>
</gene>
<dbReference type="EMBL" id="HBED01020617">
    <property type="protein sequence ID" value="CAD8311517.1"/>
    <property type="molecule type" value="Transcribed_RNA"/>
</dbReference>
<reference evidence="1" key="1">
    <citation type="submission" date="2021-01" db="EMBL/GenBank/DDBJ databases">
        <authorList>
            <person name="Corre E."/>
            <person name="Pelletier E."/>
            <person name="Niang G."/>
            <person name="Scheremetjew M."/>
            <person name="Finn R."/>
            <person name="Kale V."/>
            <person name="Holt S."/>
            <person name="Cochrane G."/>
            <person name="Meng A."/>
            <person name="Brown T."/>
            <person name="Cohen L."/>
        </authorList>
    </citation>
    <scope>NUCLEOTIDE SEQUENCE</scope>
    <source>
        <strain evidence="1">CCMP147</strain>
    </source>
</reference>
<protein>
    <submittedName>
        <fullName evidence="1">Uncharacterized protein</fullName>
    </submittedName>
</protein>
<name>A0A7R9W2P9_9STRA</name>